<dbReference type="UniPathway" id="UPA00076">
    <property type="reaction ID" value="UER00144"/>
</dbReference>
<comment type="cofactor">
    <cofactor evidence="4">
        <name>glutathione</name>
        <dbReference type="ChEBI" id="CHEBI:57925"/>
    </cofactor>
</comment>
<dbReference type="SUPFAM" id="SSF51658">
    <property type="entry name" value="Xylose isomerase-like"/>
    <property type="match status" value="1"/>
</dbReference>
<accession>A0A845DVA6</accession>
<dbReference type="GO" id="GO:0019310">
    <property type="term" value="P:inositol catabolic process"/>
    <property type="evidence" value="ECO:0007669"/>
    <property type="project" value="UniProtKB-UniRule"/>
</dbReference>
<gene>
    <name evidence="4 6" type="primary">iolE</name>
    <name evidence="6" type="ORF">GLW04_16990</name>
</gene>
<dbReference type="Gene3D" id="3.20.20.150">
    <property type="entry name" value="Divalent-metal-dependent TIM barrel enzymes"/>
    <property type="match status" value="1"/>
</dbReference>
<dbReference type="AlphaFoldDB" id="A0A845DVA6"/>
<comment type="similarity">
    <text evidence="4">Belongs to the IolE/MocC family.</text>
</comment>
<dbReference type="InterPro" id="IPR023952">
    <property type="entry name" value="IolE"/>
</dbReference>
<dbReference type="PANTHER" id="PTHR12110">
    <property type="entry name" value="HYDROXYPYRUVATE ISOMERASE"/>
    <property type="match status" value="1"/>
</dbReference>
<keyword evidence="2 4" id="KW-0456">Lyase</keyword>
<dbReference type="EMBL" id="WMET01000005">
    <property type="protein sequence ID" value="MYL21603.1"/>
    <property type="molecule type" value="Genomic_DNA"/>
</dbReference>
<dbReference type="PANTHER" id="PTHR12110:SF41">
    <property type="entry name" value="INOSOSE DEHYDRATASE"/>
    <property type="match status" value="1"/>
</dbReference>
<feature type="domain" description="Xylose isomerase-like TIM barrel" evidence="5">
    <location>
        <begin position="35"/>
        <end position="278"/>
    </location>
</feature>
<comment type="caution">
    <text evidence="6">The sequence shown here is derived from an EMBL/GenBank/DDBJ whole genome shotgun (WGS) entry which is preliminary data.</text>
</comment>
<evidence type="ECO:0000256" key="3">
    <source>
        <dbReference type="ARBA" id="ARBA00023285"/>
    </source>
</evidence>
<proteinExistence type="inferred from homology"/>
<dbReference type="NCBIfam" id="TIGR04379">
    <property type="entry name" value="myo_inos_iolE"/>
    <property type="match status" value="1"/>
</dbReference>
<evidence type="ECO:0000313" key="6">
    <source>
        <dbReference type="EMBL" id="MYL21603.1"/>
    </source>
</evidence>
<dbReference type="EC" id="4.2.1.44" evidence="4"/>
<protein>
    <recommendedName>
        <fullName evidence="4">Inosose dehydratase</fullName>
        <ecNumber evidence="4">4.2.1.44</ecNumber>
    </recommendedName>
    <alternativeName>
        <fullName evidence="4">2-keto-myo-inositol dehydratase</fullName>
        <shortName evidence="4">2KMI dehydratase</shortName>
    </alternativeName>
</protein>
<dbReference type="Pfam" id="PF01261">
    <property type="entry name" value="AP_endonuc_2"/>
    <property type="match status" value="1"/>
</dbReference>
<dbReference type="InterPro" id="IPR030823">
    <property type="entry name" value="IolE/MocC"/>
</dbReference>
<sequence>MGNQIKLGCAPIAWTNDDMPELGRNNSFEQCISEMALAGYTGTEIGNKYPRDPEVLKHYLDIRGLEVASAWFSSFLTTQPLEEVKADFIEHRDFLYAMGAEVIVVSEQGSSIQGQVDTPLFAEKPVFNEKEWKRFTDGLEALGELAAEKGMSIVYHHHMGTGVQTTEEIDQLMSSTDPDKVSLLFDTGHLVFSGEDPLEILEKYFDRIKHVHFKDIRRNIAAAVRREQDSFLTGVKKGAFTVPGDGMIDFAPIMNYLTRHHYSGWIVVEAEQDPDVCNAFEYALKAKRYIDEILQKGKVR</sequence>
<dbReference type="Proteomes" id="UP000460949">
    <property type="component" value="Unassembled WGS sequence"/>
</dbReference>
<comment type="pathway">
    <text evidence="4">Polyol metabolism; myo-inositol degradation into acetyl-CoA; acetyl-CoA from myo-inositol: step 2/7.</text>
</comment>
<evidence type="ECO:0000313" key="7">
    <source>
        <dbReference type="Proteomes" id="UP000460949"/>
    </source>
</evidence>
<reference evidence="6 7" key="1">
    <citation type="submission" date="2019-11" db="EMBL/GenBank/DDBJ databases">
        <title>Genome sequences of 17 halophilic strains isolated from different environments.</title>
        <authorList>
            <person name="Furrow R.E."/>
        </authorList>
    </citation>
    <scope>NUCLEOTIDE SEQUENCE [LARGE SCALE GENOMIC DNA]</scope>
    <source>
        <strain evidence="6 7">22511_23_Filter</strain>
    </source>
</reference>
<keyword evidence="3 4" id="KW-0170">Cobalt</keyword>
<comment type="function">
    <text evidence="4">Catalyzes the dehydration of inosose (2-keto-myo-inositol, 2KMI or 2,4,6/3,5-pentahydroxycyclohexanone) to 3D-(3,5/4)-trihydroxycyclohexane-1,2-dione (D-2,3-diketo-4-deoxy-epi-inositol).</text>
</comment>
<dbReference type="InterPro" id="IPR050312">
    <property type="entry name" value="IolE/XylAMocC-like"/>
</dbReference>
<dbReference type="InterPro" id="IPR013022">
    <property type="entry name" value="Xyl_isomerase-like_TIM-brl"/>
</dbReference>
<dbReference type="GO" id="GO:0050114">
    <property type="term" value="F:myo-inosose-2 dehydratase activity"/>
    <property type="evidence" value="ECO:0007669"/>
    <property type="project" value="UniProtKB-UniRule"/>
</dbReference>
<evidence type="ECO:0000259" key="5">
    <source>
        <dbReference type="Pfam" id="PF01261"/>
    </source>
</evidence>
<comment type="cofactor">
    <cofactor evidence="4">
        <name>Co(2+)</name>
        <dbReference type="ChEBI" id="CHEBI:48828"/>
    </cofactor>
    <cofactor evidence="4">
        <name>Mn(2+)</name>
        <dbReference type="ChEBI" id="CHEBI:29035"/>
    </cofactor>
</comment>
<dbReference type="GO" id="GO:0030145">
    <property type="term" value="F:manganese ion binding"/>
    <property type="evidence" value="ECO:0007669"/>
    <property type="project" value="UniProtKB-UniRule"/>
</dbReference>
<dbReference type="RefSeq" id="WP_160839441.1">
    <property type="nucleotide sequence ID" value="NZ_WMET01000005.1"/>
</dbReference>
<organism evidence="6 7">
    <name type="scientific">Halobacillus litoralis</name>
    <dbReference type="NCBI Taxonomy" id="45668"/>
    <lineage>
        <taxon>Bacteria</taxon>
        <taxon>Bacillati</taxon>
        <taxon>Bacillota</taxon>
        <taxon>Bacilli</taxon>
        <taxon>Bacillales</taxon>
        <taxon>Bacillaceae</taxon>
        <taxon>Halobacillus</taxon>
    </lineage>
</organism>
<dbReference type="OrthoDB" id="9779184at2"/>
<evidence type="ECO:0000256" key="1">
    <source>
        <dbReference type="ARBA" id="ARBA00023211"/>
    </source>
</evidence>
<dbReference type="InterPro" id="IPR036237">
    <property type="entry name" value="Xyl_isomerase-like_sf"/>
</dbReference>
<evidence type="ECO:0000256" key="4">
    <source>
        <dbReference type="HAMAP-Rule" id="MF_01672"/>
    </source>
</evidence>
<comment type="catalytic activity">
    <reaction evidence="4">
        <text>scyllo-inosose = 3D-3,5/4-trihydroxycyclohexane-1,2-dione + H2O</text>
        <dbReference type="Rhea" id="RHEA:14065"/>
        <dbReference type="ChEBI" id="CHEBI:15377"/>
        <dbReference type="ChEBI" id="CHEBI:17811"/>
        <dbReference type="ChEBI" id="CHEBI:28446"/>
        <dbReference type="EC" id="4.2.1.44"/>
    </reaction>
</comment>
<keyword evidence="1 4" id="KW-0464">Manganese</keyword>
<evidence type="ECO:0000256" key="2">
    <source>
        <dbReference type="ARBA" id="ARBA00023239"/>
    </source>
</evidence>
<name>A0A845DVA6_9BACI</name>
<dbReference type="HAMAP" id="MF_01672">
    <property type="entry name" value="IolE"/>
    <property type="match status" value="1"/>
</dbReference>